<proteinExistence type="predicted"/>
<dbReference type="PANTHER" id="PTHR16270:SF5">
    <property type="entry name" value="HYPOTHETICAL LOC287798"/>
    <property type="match status" value="1"/>
</dbReference>
<name>A0A9W7WD74_TRIRA</name>
<gene>
    <name evidence="3" type="ORF">IRJ41_007071</name>
</gene>
<dbReference type="Proteomes" id="UP001059041">
    <property type="component" value="Linkage Group LG18"/>
</dbReference>
<keyword evidence="2" id="KW-1133">Transmembrane helix</keyword>
<keyword evidence="2" id="KW-0472">Membrane</keyword>
<dbReference type="EMBL" id="JAFHDT010000018">
    <property type="protein sequence ID" value="KAI7796817.1"/>
    <property type="molecule type" value="Genomic_DNA"/>
</dbReference>
<reference evidence="3" key="1">
    <citation type="submission" date="2021-02" db="EMBL/GenBank/DDBJ databases">
        <title>Comparative genomics reveals that relaxation of natural selection precedes convergent phenotypic evolution of cavefish.</title>
        <authorList>
            <person name="Peng Z."/>
        </authorList>
    </citation>
    <scope>NUCLEOTIDE SEQUENCE</scope>
    <source>
        <tissue evidence="3">Muscle</tissue>
    </source>
</reference>
<evidence type="ECO:0000256" key="2">
    <source>
        <dbReference type="SAM" id="Phobius"/>
    </source>
</evidence>
<feature type="region of interest" description="Disordered" evidence="1">
    <location>
        <begin position="139"/>
        <end position="177"/>
    </location>
</feature>
<evidence type="ECO:0000313" key="4">
    <source>
        <dbReference type="Proteomes" id="UP001059041"/>
    </source>
</evidence>
<dbReference type="AlphaFoldDB" id="A0A9W7WD74"/>
<organism evidence="3 4">
    <name type="scientific">Triplophysa rosa</name>
    <name type="common">Cave loach</name>
    <dbReference type="NCBI Taxonomy" id="992332"/>
    <lineage>
        <taxon>Eukaryota</taxon>
        <taxon>Metazoa</taxon>
        <taxon>Chordata</taxon>
        <taxon>Craniata</taxon>
        <taxon>Vertebrata</taxon>
        <taxon>Euteleostomi</taxon>
        <taxon>Actinopterygii</taxon>
        <taxon>Neopterygii</taxon>
        <taxon>Teleostei</taxon>
        <taxon>Ostariophysi</taxon>
        <taxon>Cypriniformes</taxon>
        <taxon>Nemacheilidae</taxon>
        <taxon>Triplophysa</taxon>
    </lineage>
</organism>
<evidence type="ECO:0000256" key="1">
    <source>
        <dbReference type="SAM" id="MobiDB-lite"/>
    </source>
</evidence>
<dbReference type="PANTHER" id="PTHR16270">
    <property type="entry name" value="HYPOTHETICAL LOC287798"/>
    <property type="match status" value="1"/>
</dbReference>
<dbReference type="InterPro" id="IPR037694">
    <property type="entry name" value="MTNAP1"/>
</dbReference>
<protein>
    <recommendedName>
        <fullName evidence="5">ATP synthase subunit f, mitochondrial</fullName>
    </recommendedName>
</protein>
<evidence type="ECO:0000313" key="3">
    <source>
        <dbReference type="EMBL" id="KAI7796817.1"/>
    </source>
</evidence>
<feature type="transmembrane region" description="Helical" evidence="2">
    <location>
        <begin position="425"/>
        <end position="445"/>
    </location>
</feature>
<accession>A0A9W7WD74</accession>
<comment type="caution">
    <text evidence="3">The sequence shown here is derived from an EMBL/GenBank/DDBJ whole genome shotgun (WGS) entry which is preliminary data.</text>
</comment>
<feature type="compositionally biased region" description="Polar residues" evidence="1">
    <location>
        <begin position="152"/>
        <end position="168"/>
    </location>
</feature>
<feature type="compositionally biased region" description="Basic and acidic residues" evidence="1">
    <location>
        <begin position="142"/>
        <end position="151"/>
    </location>
</feature>
<keyword evidence="4" id="KW-1185">Reference proteome</keyword>
<keyword evidence="2" id="KW-0812">Transmembrane</keyword>
<evidence type="ECO:0008006" key="5">
    <source>
        <dbReference type="Google" id="ProtNLM"/>
    </source>
</evidence>
<sequence length="457" mass="52410">MNKDECQRCPYCGKPFKRLKSHLPHCKMAPFAQPLKSTQTPQDLPKNAITSKQKINKKILTENNYLVFDDRQTSNDRRKEELIVDKMSVHNAESSIATTEVTAFVNTERPQNKWSAKRQKEYERFQKLAVLQKSINYTSVSSDHERDKSFHEISNGQEKGASQTNGTPTKAKKKLKVAPLSEPLSIAKSTTTMPAIPKSTNLSSEWSLCCENPKCTVMAEMEPNSKSSDLNLVSRVKELKALTFFTSKTSVWDHIKGSLYYKRSCNLLLPCPVLGTHTSDFETKYISVTTQLSKKLETTKPFTPSFHFSETSIQRPVEDVHSSRLQGVRSLGWNPEIMTSFRILFSSEPFRNSSDDNMWKKHPFSGPSSHSEVPLIQRKLADVRLKEFGVWLGDQSPKSPREFGTVLKQGWQWYYTKYIDVRRGGIGGISLLLAGYCVLCYIWRYPDLKKERWRKYH</sequence>